<gene>
    <name evidence="1" type="ORF">FRZ61_37230</name>
</gene>
<dbReference type="EMBL" id="CP042582">
    <property type="protein sequence ID" value="QEX23784.1"/>
    <property type="molecule type" value="Genomic_DNA"/>
</dbReference>
<dbReference type="Proteomes" id="UP000325797">
    <property type="component" value="Chromosome"/>
</dbReference>
<dbReference type="AlphaFoldDB" id="A0A5J6N382"/>
<evidence type="ECO:0000313" key="2">
    <source>
        <dbReference type="Proteomes" id="UP000325797"/>
    </source>
</evidence>
<sequence length="96" mass="10426">MVASVVSSILAGTIGAVATEGQRRPGQWAEIAAEKTIQVADSAPPAIRDQARAFKAALTRLFANYIRMAIEEDRAFLAMALEREGHGEIAQFVRNR</sequence>
<name>A0A5J6N382_9PROT</name>
<dbReference type="RefSeq" id="WP_151119124.1">
    <property type="nucleotide sequence ID" value="NZ_CP042582.1"/>
</dbReference>
<reference evidence="1 2" key="1">
    <citation type="submission" date="2019-08" db="EMBL/GenBank/DDBJ databases">
        <title>Hyperibacter terrae gen. nov., sp. nov. and Hyperibacter viscosus sp. nov., two new members in the family Rhodospirillaceae isolated from the rhizosphere of Hypericum perforatum.</title>
        <authorList>
            <person name="Noviana Z."/>
        </authorList>
    </citation>
    <scope>NUCLEOTIDE SEQUENCE [LARGE SCALE GENOMIC DNA]</scope>
    <source>
        <strain evidence="1 2">R5959</strain>
    </source>
</reference>
<accession>A0A5J6N382</accession>
<proteinExistence type="predicted"/>
<evidence type="ECO:0000313" key="1">
    <source>
        <dbReference type="EMBL" id="QEX23784.1"/>
    </source>
</evidence>
<keyword evidence="2" id="KW-1185">Reference proteome</keyword>
<dbReference type="KEGG" id="hadh:FRZ61_37230"/>
<protein>
    <submittedName>
        <fullName evidence="1">Uncharacterized protein</fullName>
    </submittedName>
</protein>
<organism evidence="1 2">
    <name type="scientific">Hypericibacter adhaerens</name>
    <dbReference type="NCBI Taxonomy" id="2602016"/>
    <lineage>
        <taxon>Bacteria</taxon>
        <taxon>Pseudomonadati</taxon>
        <taxon>Pseudomonadota</taxon>
        <taxon>Alphaproteobacteria</taxon>
        <taxon>Rhodospirillales</taxon>
        <taxon>Dongiaceae</taxon>
        <taxon>Hypericibacter</taxon>
    </lineage>
</organism>